<gene>
    <name evidence="2" type="ORF">DL764_008078</name>
</gene>
<dbReference type="EMBL" id="QJNU01000600">
    <property type="protein sequence ID" value="RYO92804.1"/>
    <property type="molecule type" value="Genomic_DNA"/>
</dbReference>
<evidence type="ECO:0000313" key="2">
    <source>
        <dbReference type="EMBL" id="RYO92804.1"/>
    </source>
</evidence>
<evidence type="ECO:0000313" key="3">
    <source>
        <dbReference type="Proteomes" id="UP000293360"/>
    </source>
</evidence>
<reference evidence="2 3" key="1">
    <citation type="submission" date="2018-06" db="EMBL/GenBank/DDBJ databases">
        <title>Complete Genomes of Monosporascus.</title>
        <authorList>
            <person name="Robinson A.J."/>
            <person name="Natvig D.O."/>
        </authorList>
    </citation>
    <scope>NUCLEOTIDE SEQUENCE [LARGE SCALE GENOMIC DNA]</scope>
    <source>
        <strain evidence="2 3">CBS 110550</strain>
    </source>
</reference>
<evidence type="ECO:0000256" key="1">
    <source>
        <dbReference type="SAM" id="MobiDB-lite"/>
    </source>
</evidence>
<protein>
    <submittedName>
        <fullName evidence="2">Uncharacterized protein</fullName>
    </submittedName>
</protein>
<organism evidence="2 3">
    <name type="scientific">Monosporascus ibericus</name>
    <dbReference type="NCBI Taxonomy" id="155417"/>
    <lineage>
        <taxon>Eukaryota</taxon>
        <taxon>Fungi</taxon>
        <taxon>Dikarya</taxon>
        <taxon>Ascomycota</taxon>
        <taxon>Pezizomycotina</taxon>
        <taxon>Sordariomycetes</taxon>
        <taxon>Xylariomycetidae</taxon>
        <taxon>Xylariales</taxon>
        <taxon>Xylariales incertae sedis</taxon>
        <taxon>Monosporascus</taxon>
    </lineage>
</organism>
<feature type="compositionally biased region" description="Acidic residues" evidence="1">
    <location>
        <begin position="55"/>
        <end position="65"/>
    </location>
</feature>
<name>A0A4Q4SYE4_9PEZI</name>
<accession>A0A4Q4SYE4</accession>
<keyword evidence="3" id="KW-1185">Reference proteome</keyword>
<dbReference type="AlphaFoldDB" id="A0A4Q4SYE4"/>
<comment type="caution">
    <text evidence="2">The sequence shown here is derived from an EMBL/GenBank/DDBJ whole genome shotgun (WGS) entry which is preliminary data.</text>
</comment>
<sequence length="112" mass="11938">MYEPRGAASDSDRLRDDGLPTPRHPSKRLQVLGASEVSGLPPSDNLGGWTRVSESDLDGEGEDDSQGVCQNYRNTPPVASRSIVVRAGESSSPLPRPKTSLCPLYSALSAPF</sequence>
<dbReference type="OrthoDB" id="4778527at2759"/>
<feature type="region of interest" description="Disordered" evidence="1">
    <location>
        <begin position="1"/>
        <end position="75"/>
    </location>
</feature>
<dbReference type="Proteomes" id="UP000293360">
    <property type="component" value="Unassembled WGS sequence"/>
</dbReference>
<proteinExistence type="predicted"/>